<dbReference type="OrthoDB" id="3461001at2759"/>
<protein>
    <submittedName>
        <fullName evidence="1">Uncharacterized protein</fullName>
    </submittedName>
</protein>
<proteinExistence type="predicted"/>
<sequence>MIALVTAKSCEVPHVAMTVQFAGKASLGTQQASEFVLPLFSDCTYQFPGDAVLASVTGPAPATMVAMSFADNGFFTDREGQLLDSENLDRFLSHFGEGVDANTLLNLVICSVFTDAGGEITIGPRSRFVFNGEASQGISHYQCIPGFVFG</sequence>
<gene>
    <name evidence="1" type="ORF">IFR04_001010</name>
</gene>
<accession>A0A8H7WIU6</accession>
<reference evidence="1" key="1">
    <citation type="submission" date="2021-02" db="EMBL/GenBank/DDBJ databases">
        <title>Genome sequence Cadophora malorum strain M34.</title>
        <authorList>
            <person name="Stefanovic E."/>
            <person name="Vu D."/>
            <person name="Scully C."/>
            <person name="Dijksterhuis J."/>
            <person name="Roader J."/>
            <person name="Houbraken J."/>
        </authorList>
    </citation>
    <scope>NUCLEOTIDE SEQUENCE</scope>
    <source>
        <strain evidence="1">M34</strain>
    </source>
</reference>
<dbReference type="EMBL" id="JAFJYH010000007">
    <property type="protein sequence ID" value="KAG4425803.1"/>
    <property type="molecule type" value="Genomic_DNA"/>
</dbReference>
<name>A0A8H7WIU6_9HELO</name>
<dbReference type="AlphaFoldDB" id="A0A8H7WIU6"/>
<keyword evidence="2" id="KW-1185">Reference proteome</keyword>
<organism evidence="1 2">
    <name type="scientific">Cadophora malorum</name>
    <dbReference type="NCBI Taxonomy" id="108018"/>
    <lineage>
        <taxon>Eukaryota</taxon>
        <taxon>Fungi</taxon>
        <taxon>Dikarya</taxon>
        <taxon>Ascomycota</taxon>
        <taxon>Pezizomycotina</taxon>
        <taxon>Leotiomycetes</taxon>
        <taxon>Helotiales</taxon>
        <taxon>Ploettnerulaceae</taxon>
        <taxon>Cadophora</taxon>
    </lineage>
</organism>
<comment type="caution">
    <text evidence="1">The sequence shown here is derived from an EMBL/GenBank/DDBJ whole genome shotgun (WGS) entry which is preliminary data.</text>
</comment>
<evidence type="ECO:0000313" key="1">
    <source>
        <dbReference type="EMBL" id="KAG4425803.1"/>
    </source>
</evidence>
<evidence type="ECO:0000313" key="2">
    <source>
        <dbReference type="Proteomes" id="UP000664132"/>
    </source>
</evidence>
<dbReference type="Proteomes" id="UP000664132">
    <property type="component" value="Unassembled WGS sequence"/>
</dbReference>